<name>A0A6H1ZSZ9_9ZZZZ</name>
<dbReference type="NCBIfam" id="TIGR01760">
    <property type="entry name" value="tape_meas_TP901"/>
    <property type="match status" value="1"/>
</dbReference>
<evidence type="ECO:0000259" key="3">
    <source>
        <dbReference type="Pfam" id="PF10145"/>
    </source>
</evidence>
<reference evidence="4" key="1">
    <citation type="submission" date="2020-03" db="EMBL/GenBank/DDBJ databases">
        <title>The deep terrestrial virosphere.</title>
        <authorList>
            <person name="Holmfeldt K."/>
            <person name="Nilsson E."/>
            <person name="Simone D."/>
            <person name="Lopez-Fernandez M."/>
            <person name="Wu X."/>
            <person name="de Brujin I."/>
            <person name="Lundin D."/>
            <person name="Andersson A."/>
            <person name="Bertilsson S."/>
            <person name="Dopson M."/>
        </authorList>
    </citation>
    <scope>NUCLEOTIDE SEQUENCE</scope>
    <source>
        <strain evidence="5">MM415A00839</strain>
        <strain evidence="6">MM415B03805</strain>
        <strain evidence="4">TM448A01845</strain>
    </source>
</reference>
<accession>A0A6H1ZSZ9</accession>
<keyword evidence="2" id="KW-1133">Transmembrane helix</keyword>
<keyword evidence="2" id="KW-0812">Transmembrane</keyword>
<protein>
    <submittedName>
        <fullName evidence="4">Putative tail protein</fullName>
    </submittedName>
</protein>
<feature type="domain" description="Phage tail tape measure protein" evidence="3">
    <location>
        <begin position="94"/>
        <end position="286"/>
    </location>
</feature>
<evidence type="ECO:0000313" key="6">
    <source>
        <dbReference type="EMBL" id="QJA94625.1"/>
    </source>
</evidence>
<dbReference type="PANTHER" id="PTHR37813">
    <property type="entry name" value="FELS-2 PROPHAGE PROTEIN"/>
    <property type="match status" value="1"/>
</dbReference>
<dbReference type="EMBL" id="MT142392">
    <property type="protein sequence ID" value="QJA79731.1"/>
    <property type="molecule type" value="Genomic_DNA"/>
</dbReference>
<dbReference type="PANTHER" id="PTHR37813:SF1">
    <property type="entry name" value="FELS-2 PROPHAGE PROTEIN"/>
    <property type="match status" value="1"/>
</dbReference>
<dbReference type="Pfam" id="PF10145">
    <property type="entry name" value="PhageMin_Tail"/>
    <property type="match status" value="1"/>
</dbReference>
<feature type="transmembrane region" description="Helical" evidence="2">
    <location>
        <begin position="429"/>
        <end position="462"/>
    </location>
</feature>
<sequence>MAEVLTELVAKITTDASGLKKGMADAEGVTEKSSQAMQASLRKVGMAMVAVGAAITGAMGLAVKASADYESAFTGVRKTVNATEAEFAALSAGIIAMSRTLPISAGDLAAIAESAGQLGIETKSILGFTEVIAGLGMATNLVGQEGATMLARFANITGMAQSDFSKLGSTIVDLGNNFATTEAEIVSMSMRLAGTGAIIGLSETEIMALATTLSSLGVQAERGGTAMSTMMLEMNSAVTSGGEKLQIWADIAGVSTAEFASSFREDAMGSIVTVIQGLKSLNDSGADTAGVLDSLGLGGIRVTDSLFRMANNEKLLKDAILTANDAWEKDIALKEEVDKRNKTLASQMTILKNTVTAFAISIGDQLAPIVQEFIEQLKPVIEGVTKWAEANPKLIELIAKLTVGAGALLLTLGSLLFMLPTLTAMFHALIVPVAILGGASMGLIGLLIAGIGLLGFGIVELVKSGDKESQMLQRNAELLYENRDAIADFDAATSDFAMKLPEVANGFRDVVVAVDEASGALTGMAQTGMAALNAVDQAIASIVNARNQANIRGLAEEITAGMGYTPVYNPDTGFYETPGLEPGIGEFHQGGIVPGRPGQEVPILAEAGEIITPVGGGIVAGMGGGVTINQYIAGSVIAEREIGAIAQKELLRLGRLNYSTGIS</sequence>
<dbReference type="EMBL" id="MT144208">
    <property type="protein sequence ID" value="QJA50638.1"/>
    <property type="molecule type" value="Genomic_DNA"/>
</dbReference>
<keyword evidence="2" id="KW-0472">Membrane</keyword>
<dbReference type="EMBL" id="MT143247">
    <property type="protein sequence ID" value="QJA94625.1"/>
    <property type="molecule type" value="Genomic_DNA"/>
</dbReference>
<feature type="transmembrane region" description="Helical" evidence="2">
    <location>
        <begin position="397"/>
        <end position="417"/>
    </location>
</feature>
<gene>
    <name evidence="5" type="ORF">MM415A00839_0018</name>
    <name evidence="6" type="ORF">MM415B03805_0004</name>
    <name evidence="4" type="ORF">TM448A01845_0005</name>
</gene>
<organism evidence="4">
    <name type="scientific">viral metagenome</name>
    <dbReference type="NCBI Taxonomy" id="1070528"/>
    <lineage>
        <taxon>unclassified sequences</taxon>
        <taxon>metagenomes</taxon>
        <taxon>organismal metagenomes</taxon>
    </lineage>
</organism>
<proteinExistence type="predicted"/>
<evidence type="ECO:0000313" key="5">
    <source>
        <dbReference type="EMBL" id="QJA79731.1"/>
    </source>
</evidence>
<keyword evidence="1" id="KW-1188">Viral release from host cell</keyword>
<evidence type="ECO:0000256" key="1">
    <source>
        <dbReference type="ARBA" id="ARBA00022612"/>
    </source>
</evidence>
<evidence type="ECO:0000313" key="4">
    <source>
        <dbReference type="EMBL" id="QJA50638.1"/>
    </source>
</evidence>
<evidence type="ECO:0000256" key="2">
    <source>
        <dbReference type="SAM" id="Phobius"/>
    </source>
</evidence>
<dbReference type="AlphaFoldDB" id="A0A6H1ZSZ9"/>
<dbReference type="InterPro" id="IPR010090">
    <property type="entry name" value="Phage_tape_meas"/>
</dbReference>